<dbReference type="STRING" id="1034346.GCA_000313565_02321"/>
<dbReference type="InterPro" id="IPR000182">
    <property type="entry name" value="GNAT_dom"/>
</dbReference>
<dbReference type="GeneID" id="94441312"/>
<dbReference type="InterPro" id="IPR051554">
    <property type="entry name" value="Acetyltransferase_Eis"/>
</dbReference>
<protein>
    <submittedName>
        <fullName evidence="2">Acetyltransferase (GNAT) family protein</fullName>
    </submittedName>
</protein>
<sequence>MIRDAVEKDKQAIQNLLKMCFPIKSSDFMDCFFSSVYDYGRSVVCEVDDRIVSCVHMQEMNVQLNGMAVKSIFLSQLSTHLDYRRSGYMQECMASVLDECDKKVLLTFAEASNPKLLERFGFQQASIHRTYDLPAKYFDKATTIGITDTYTAAELLAVYEEFMTHFDGYKIRNVMMFERMINECLHCGEQLLAYRDSQGRIRGYVRFRSRKDHVKVSECIYSGSTVLTKLLKAAVGNHTELRLEVSEAEHLEKVFPLAMSRKRIFTMVRCGNLPLFNKLYNANVRTSKDAYAIGFKPLYLNEKY</sequence>
<dbReference type="Gene3D" id="3.40.630.30">
    <property type="match status" value="2"/>
</dbReference>
<keyword evidence="2" id="KW-0808">Transferase</keyword>
<dbReference type="PANTHER" id="PTHR37817:SF1">
    <property type="entry name" value="N-ACETYLTRANSFERASE EIS"/>
    <property type="match status" value="1"/>
</dbReference>
<dbReference type="Pfam" id="PF13527">
    <property type="entry name" value="Acetyltransf_9"/>
    <property type="match status" value="1"/>
</dbReference>
<name>A0A318L6L2_9FIRM</name>
<dbReference type="SUPFAM" id="SSF55729">
    <property type="entry name" value="Acyl-CoA N-acyltransferases (Nat)"/>
    <property type="match status" value="1"/>
</dbReference>
<keyword evidence="3" id="KW-1185">Reference proteome</keyword>
<proteinExistence type="predicted"/>
<dbReference type="PROSITE" id="PS51186">
    <property type="entry name" value="GNAT"/>
    <property type="match status" value="1"/>
</dbReference>
<dbReference type="RefSeq" id="WP_022938624.1">
    <property type="nucleotide sequence ID" value="NZ_CABKRQ010000006.1"/>
</dbReference>
<dbReference type="InterPro" id="IPR016181">
    <property type="entry name" value="Acyl_CoA_acyltransferase"/>
</dbReference>
<evidence type="ECO:0000313" key="3">
    <source>
        <dbReference type="Proteomes" id="UP000247612"/>
    </source>
</evidence>
<organism evidence="2 3">
    <name type="scientific">Dielma fastidiosa</name>
    <dbReference type="NCBI Taxonomy" id="1034346"/>
    <lineage>
        <taxon>Bacteria</taxon>
        <taxon>Bacillati</taxon>
        <taxon>Bacillota</taxon>
        <taxon>Erysipelotrichia</taxon>
        <taxon>Erysipelotrichales</taxon>
        <taxon>Erysipelotrichaceae</taxon>
        <taxon>Dielma</taxon>
    </lineage>
</organism>
<evidence type="ECO:0000313" key="2">
    <source>
        <dbReference type="EMBL" id="PXX81123.1"/>
    </source>
</evidence>
<dbReference type="PANTHER" id="PTHR37817">
    <property type="entry name" value="N-ACETYLTRANSFERASE EIS"/>
    <property type="match status" value="1"/>
</dbReference>
<evidence type="ECO:0000259" key="1">
    <source>
        <dbReference type="PROSITE" id="PS51186"/>
    </source>
</evidence>
<dbReference type="GO" id="GO:0034069">
    <property type="term" value="F:aminoglycoside N-acetyltransferase activity"/>
    <property type="evidence" value="ECO:0007669"/>
    <property type="project" value="TreeGrafter"/>
</dbReference>
<dbReference type="OrthoDB" id="9804948at2"/>
<gene>
    <name evidence="2" type="ORF">DES51_102244</name>
</gene>
<feature type="domain" description="N-acetyltransferase" evidence="1">
    <location>
        <begin position="1"/>
        <end position="143"/>
    </location>
</feature>
<dbReference type="AlphaFoldDB" id="A0A318L6L2"/>
<reference evidence="2 3" key="1">
    <citation type="submission" date="2018-05" db="EMBL/GenBank/DDBJ databases">
        <title>Genomic Encyclopedia of Type Strains, Phase IV (KMG-IV): sequencing the most valuable type-strain genomes for metagenomic binning, comparative biology and taxonomic classification.</title>
        <authorList>
            <person name="Goeker M."/>
        </authorList>
    </citation>
    <scope>NUCLEOTIDE SEQUENCE [LARGE SCALE GENOMIC DNA]</scope>
    <source>
        <strain evidence="2 3">JC118</strain>
    </source>
</reference>
<comment type="caution">
    <text evidence="2">The sequence shown here is derived from an EMBL/GenBank/DDBJ whole genome shotgun (WGS) entry which is preliminary data.</text>
</comment>
<dbReference type="GO" id="GO:0030649">
    <property type="term" value="P:aminoglycoside antibiotic catabolic process"/>
    <property type="evidence" value="ECO:0007669"/>
    <property type="project" value="TreeGrafter"/>
</dbReference>
<dbReference type="EMBL" id="QJKH01000002">
    <property type="protein sequence ID" value="PXX81123.1"/>
    <property type="molecule type" value="Genomic_DNA"/>
</dbReference>
<dbReference type="Proteomes" id="UP000247612">
    <property type="component" value="Unassembled WGS sequence"/>
</dbReference>
<accession>A0A318L6L2</accession>